<protein>
    <submittedName>
        <fullName evidence="5">Filamentous growth regulator 27-like protein 2</fullName>
    </submittedName>
</protein>
<gene>
    <name evidence="5" type="ORF">CCHL11_08117</name>
</gene>
<organism evidence="5 6">
    <name type="scientific">Colletotrichum chlorophyti</name>
    <dbReference type="NCBI Taxonomy" id="708187"/>
    <lineage>
        <taxon>Eukaryota</taxon>
        <taxon>Fungi</taxon>
        <taxon>Dikarya</taxon>
        <taxon>Ascomycota</taxon>
        <taxon>Pezizomycotina</taxon>
        <taxon>Sordariomycetes</taxon>
        <taxon>Hypocreomycetidae</taxon>
        <taxon>Glomerellales</taxon>
        <taxon>Glomerellaceae</taxon>
        <taxon>Colletotrichum</taxon>
    </lineage>
</organism>
<dbReference type="PANTHER" id="PTHR47424">
    <property type="entry name" value="REGULATORY PROTEIN GAL4"/>
    <property type="match status" value="1"/>
</dbReference>
<dbReference type="GO" id="GO:0000981">
    <property type="term" value="F:DNA-binding transcription factor activity, RNA polymerase II-specific"/>
    <property type="evidence" value="ECO:0007669"/>
    <property type="project" value="TreeGrafter"/>
</dbReference>
<dbReference type="InterPro" id="IPR007219">
    <property type="entry name" value="XnlR_reg_dom"/>
</dbReference>
<keyword evidence="3" id="KW-0539">Nucleus</keyword>
<reference evidence="5 6" key="1">
    <citation type="submission" date="2016-11" db="EMBL/GenBank/DDBJ databases">
        <title>Draft Genome Assembly of Colletotrichum chlorophyti a pathogen of herbaceous plants.</title>
        <authorList>
            <person name="Gan P."/>
            <person name="Narusaka M."/>
            <person name="Tsushima A."/>
            <person name="Narusaka Y."/>
            <person name="Takano Y."/>
            <person name="Shirasu K."/>
        </authorList>
    </citation>
    <scope>NUCLEOTIDE SEQUENCE [LARGE SCALE GENOMIC DNA]</scope>
    <source>
        <strain evidence="5 6">NTL11</strain>
    </source>
</reference>
<proteinExistence type="predicted"/>
<dbReference type="OrthoDB" id="47007at2759"/>
<evidence type="ECO:0000313" key="5">
    <source>
        <dbReference type="EMBL" id="OLN95264.1"/>
    </source>
</evidence>
<dbReference type="InterPro" id="IPR051127">
    <property type="entry name" value="Fungal_SecMet_Regulators"/>
</dbReference>
<dbReference type="CDD" id="cd12148">
    <property type="entry name" value="fungal_TF_MHR"/>
    <property type="match status" value="1"/>
</dbReference>
<dbReference type="Proteomes" id="UP000186583">
    <property type="component" value="Unassembled WGS sequence"/>
</dbReference>
<dbReference type="EMBL" id="MPGH01000038">
    <property type="protein sequence ID" value="OLN95264.1"/>
    <property type="molecule type" value="Genomic_DNA"/>
</dbReference>
<dbReference type="GO" id="GO:0005634">
    <property type="term" value="C:nucleus"/>
    <property type="evidence" value="ECO:0007669"/>
    <property type="project" value="TreeGrafter"/>
</dbReference>
<keyword evidence="2" id="KW-0804">Transcription</keyword>
<dbReference type="STRING" id="708187.A0A1Q8S1F9"/>
<dbReference type="GO" id="GO:0000978">
    <property type="term" value="F:RNA polymerase II cis-regulatory region sequence-specific DNA binding"/>
    <property type="evidence" value="ECO:0007669"/>
    <property type="project" value="TreeGrafter"/>
</dbReference>
<comment type="caution">
    <text evidence="5">The sequence shown here is derived from an EMBL/GenBank/DDBJ whole genome shotgun (WGS) entry which is preliminary data.</text>
</comment>
<evidence type="ECO:0000256" key="3">
    <source>
        <dbReference type="ARBA" id="ARBA00023242"/>
    </source>
</evidence>
<name>A0A1Q8S1F9_9PEZI</name>
<accession>A0A1Q8S1F9</accession>
<evidence type="ECO:0000256" key="2">
    <source>
        <dbReference type="ARBA" id="ARBA00023163"/>
    </source>
</evidence>
<keyword evidence="1" id="KW-0805">Transcription regulation</keyword>
<dbReference type="SMART" id="SM00906">
    <property type="entry name" value="Fungal_trans"/>
    <property type="match status" value="1"/>
</dbReference>
<sequence>MVEATPEGRPKWNIHNLTDIPAKPSPEQARYLLRWYIRATNCILEVFDEGEISRNLERWLRSEPTNQDEDAMNCLFFLIFGIGAQRCPDDRDSDAEKYFNYGRFLAVSYAMENPTNSTVLSYVLISVYLLGASRRNSAFMHLGVAVRAAYALGIHRRDNRDLFSTQEEDTRERLWKALRILDVFLSASLGRPLGTSETRDFTTSEKYSASLDLCGIFESILNDVYATRMISTEVLERISERHRQWAARFSNQLATGEIQPDRVISAENGERYPNIALCHMKEAYYWSIMLLSRPFLIDFVSRIIARSPTPSTWNEDPAFSSTFDQLLVHACVDSAIRTIDLLSGLLLDSNVSKRHPFIINSVFVSSLVLGLGVIGDLDSGFPLEKSLNNASELLRKFSKHDQVASRELSIVEHLRGACSLYVEKRARRKMEHQGMLIGELFGNIHERELLSGEAARLGKTFRETPNMGDSRPLNDSDTEEVATLDRNTSLTAVCSDARQTIECEAVGGSNLTQAPTPSTDILLPMSPRTLVFDSYGQYMPYFPTMNAGMVHVSYTDEIVIPSTTALLEPSC</sequence>
<dbReference type="GO" id="GO:0008270">
    <property type="term" value="F:zinc ion binding"/>
    <property type="evidence" value="ECO:0007669"/>
    <property type="project" value="InterPro"/>
</dbReference>
<dbReference type="GO" id="GO:0006351">
    <property type="term" value="P:DNA-templated transcription"/>
    <property type="evidence" value="ECO:0007669"/>
    <property type="project" value="InterPro"/>
</dbReference>
<evidence type="ECO:0000313" key="6">
    <source>
        <dbReference type="Proteomes" id="UP000186583"/>
    </source>
</evidence>
<feature type="domain" description="Xylanolytic transcriptional activator regulatory" evidence="4">
    <location>
        <begin position="138"/>
        <end position="212"/>
    </location>
</feature>
<dbReference type="Pfam" id="PF04082">
    <property type="entry name" value="Fungal_trans"/>
    <property type="match status" value="1"/>
</dbReference>
<dbReference type="GO" id="GO:0000435">
    <property type="term" value="P:positive regulation of transcription from RNA polymerase II promoter by galactose"/>
    <property type="evidence" value="ECO:0007669"/>
    <property type="project" value="TreeGrafter"/>
</dbReference>
<keyword evidence="6" id="KW-1185">Reference proteome</keyword>
<dbReference type="AlphaFoldDB" id="A0A1Q8S1F9"/>
<evidence type="ECO:0000259" key="4">
    <source>
        <dbReference type="SMART" id="SM00906"/>
    </source>
</evidence>
<dbReference type="PANTHER" id="PTHR47424:SF9">
    <property type="entry name" value="TAH-2"/>
    <property type="match status" value="1"/>
</dbReference>
<evidence type="ECO:0000256" key="1">
    <source>
        <dbReference type="ARBA" id="ARBA00023015"/>
    </source>
</evidence>